<protein>
    <submittedName>
        <fullName evidence="1">Uncharacterized protein</fullName>
    </submittedName>
</protein>
<sequence>MVGSKANSNRRAGARACVVLVCLVGLLGGYVERVAAHPAPFSFVDITVRDQQVDVAVIVHIWDVAHEYALEDPNVLLDAVTVQRVVTGLGEVISGRLSVLVDGQGLALRNWTKPELLVERQSIRISAAAEMADAPGRLDLSASLFPYDPNHQTFLNFYESELTAQAILGGGDTQYEYFVGSRQGRFAVVQKFVPSGMRHILIGPDHLLFLLGLLLLGGTAKQLL</sequence>
<organism evidence="1">
    <name type="scientific">marine metagenome</name>
    <dbReference type="NCBI Taxonomy" id="408172"/>
    <lineage>
        <taxon>unclassified sequences</taxon>
        <taxon>metagenomes</taxon>
        <taxon>ecological metagenomes</taxon>
    </lineage>
</organism>
<dbReference type="AlphaFoldDB" id="A0A382XCW9"/>
<reference evidence="1" key="1">
    <citation type="submission" date="2018-05" db="EMBL/GenBank/DDBJ databases">
        <authorList>
            <person name="Lanie J.A."/>
            <person name="Ng W.-L."/>
            <person name="Kazmierczak K.M."/>
            <person name="Andrzejewski T.M."/>
            <person name="Davidsen T.M."/>
            <person name="Wayne K.J."/>
            <person name="Tettelin H."/>
            <person name="Glass J.I."/>
            <person name="Rusch D."/>
            <person name="Podicherti R."/>
            <person name="Tsui H.-C.T."/>
            <person name="Winkler M.E."/>
        </authorList>
    </citation>
    <scope>NUCLEOTIDE SEQUENCE</scope>
</reference>
<feature type="non-terminal residue" evidence="1">
    <location>
        <position position="224"/>
    </location>
</feature>
<accession>A0A382XCW9</accession>
<gene>
    <name evidence="1" type="ORF">METZ01_LOCUS421553</name>
</gene>
<evidence type="ECO:0000313" key="1">
    <source>
        <dbReference type="EMBL" id="SVD68699.1"/>
    </source>
</evidence>
<proteinExistence type="predicted"/>
<dbReference type="EMBL" id="UINC01166636">
    <property type="protein sequence ID" value="SVD68699.1"/>
    <property type="molecule type" value="Genomic_DNA"/>
</dbReference>
<name>A0A382XCW9_9ZZZZ</name>